<name>A0A371QX47_9CREN</name>
<sequence>MREFKAKTLGIYKINGKRWGLLFGEYLLHDAFNFGVGALHAFGKFYAEYSRTLATHVLNAVVNDGVVTTCGALHGFFPLGVLKTYCKTTTLIKRIIDKTIYTLVGRKNKE</sequence>
<evidence type="ECO:0000313" key="1">
    <source>
        <dbReference type="EMBL" id="RFA95023.1"/>
    </source>
</evidence>
<comment type="caution">
    <text evidence="1">The sequence shown here is derived from an EMBL/GenBank/DDBJ whole genome shotgun (WGS) entry which is preliminary data.</text>
</comment>
<gene>
    <name evidence="1" type="ORF">CGL51_08550</name>
    <name evidence="2" type="ORF">CGL52_10575</name>
</gene>
<protein>
    <submittedName>
        <fullName evidence="1">Uncharacterized protein</fullName>
    </submittedName>
</protein>
<proteinExistence type="predicted"/>
<dbReference type="Proteomes" id="UP000256877">
    <property type="component" value="Unassembled WGS sequence"/>
</dbReference>
<evidence type="ECO:0000313" key="3">
    <source>
        <dbReference type="Proteomes" id="UP000256877"/>
    </source>
</evidence>
<evidence type="ECO:0000313" key="4">
    <source>
        <dbReference type="Proteomes" id="UP000257123"/>
    </source>
</evidence>
<evidence type="ECO:0000313" key="2">
    <source>
        <dbReference type="EMBL" id="RFA96735.1"/>
    </source>
</evidence>
<dbReference type="EMBL" id="NMUF01000035">
    <property type="protein sequence ID" value="RFA96735.1"/>
    <property type="molecule type" value="Genomic_DNA"/>
</dbReference>
<dbReference type="EMBL" id="NMUE01000027">
    <property type="protein sequence ID" value="RFA95023.1"/>
    <property type="molecule type" value="Genomic_DNA"/>
</dbReference>
<accession>A0A371QX47</accession>
<reference evidence="3 4" key="1">
    <citation type="submission" date="2017-07" db="EMBL/GenBank/DDBJ databases">
        <title>Draft genome sequence of aerobic hyperthermophilic archaea, Pyrobaculum aerophilum YKB31 and YKB32.</title>
        <authorList>
            <person name="Mochizuki T."/>
            <person name="Berliner A.J."/>
            <person name="Yoshida-Takashima Y."/>
            <person name="Takaki Y."/>
            <person name="Nunoura T."/>
            <person name="Takai K."/>
        </authorList>
    </citation>
    <scope>NUCLEOTIDE SEQUENCE [LARGE SCALE GENOMIC DNA]</scope>
    <source>
        <strain evidence="1 4">YKB31</strain>
        <strain evidence="2 3">YKB32</strain>
    </source>
</reference>
<organism evidence="1 4">
    <name type="scientific">Pyrobaculum aerophilum</name>
    <dbReference type="NCBI Taxonomy" id="13773"/>
    <lineage>
        <taxon>Archaea</taxon>
        <taxon>Thermoproteota</taxon>
        <taxon>Thermoprotei</taxon>
        <taxon>Thermoproteales</taxon>
        <taxon>Thermoproteaceae</taxon>
        <taxon>Pyrobaculum</taxon>
    </lineage>
</organism>
<dbReference type="AlphaFoldDB" id="A0A371QX47"/>
<dbReference type="Proteomes" id="UP000257123">
    <property type="component" value="Unassembled WGS sequence"/>
</dbReference>